<dbReference type="InterPro" id="IPR033120">
    <property type="entry name" value="HOTDOG_ACOT"/>
</dbReference>
<sequence>MIVTSEYTSLLRVRLSTHDAHYGGQLVNGAHMLSLFGDAATELAILCDGDEGLLVSYEHVEFLAPLYAGDFVEVKGRVSHIGNTSRRLEFEAYKVIAARPDVGASAADVLTEPLLVGRAVGTTVVKTEKQRISHHVAQEKY</sequence>
<keyword evidence="4" id="KW-1185">Reference proteome</keyword>
<name>A0ABQ3V6G1_9CHLR</name>
<dbReference type="Proteomes" id="UP000654345">
    <property type="component" value="Unassembled WGS sequence"/>
</dbReference>
<dbReference type="GO" id="GO:0016829">
    <property type="term" value="F:lyase activity"/>
    <property type="evidence" value="ECO:0007669"/>
    <property type="project" value="UniProtKB-KW"/>
</dbReference>
<dbReference type="Gene3D" id="3.10.129.10">
    <property type="entry name" value="Hotdog Thioesterase"/>
    <property type="match status" value="1"/>
</dbReference>
<organism evidence="3 4">
    <name type="scientific">Ktedonobacter robiniae</name>
    <dbReference type="NCBI Taxonomy" id="2778365"/>
    <lineage>
        <taxon>Bacteria</taxon>
        <taxon>Bacillati</taxon>
        <taxon>Chloroflexota</taxon>
        <taxon>Ktedonobacteria</taxon>
        <taxon>Ktedonobacterales</taxon>
        <taxon>Ktedonobacteraceae</taxon>
        <taxon>Ktedonobacter</taxon>
    </lineage>
</organism>
<dbReference type="RefSeq" id="WP_201376342.1">
    <property type="nucleotide sequence ID" value="NZ_BNJG01000004.1"/>
</dbReference>
<dbReference type="PROSITE" id="PS51770">
    <property type="entry name" value="HOTDOG_ACOT"/>
    <property type="match status" value="1"/>
</dbReference>
<keyword evidence="3" id="KW-0456">Lyase</keyword>
<protein>
    <submittedName>
        <fullName evidence="3">3-aminobutyryl-CoA ammonia lyase</fullName>
    </submittedName>
</protein>
<evidence type="ECO:0000256" key="1">
    <source>
        <dbReference type="PROSITE-ProRule" id="PRU01106"/>
    </source>
</evidence>
<reference evidence="3 4" key="1">
    <citation type="journal article" date="2021" name="Int. J. Syst. Evol. Microbiol.">
        <title>Reticulibacter mediterranei gen. nov., sp. nov., within the new family Reticulibacteraceae fam. nov., and Ktedonospora formicarum gen. nov., sp. nov., Ktedonobacter robiniae sp. nov., Dictyobacter formicarum sp. nov. and Dictyobacter arantiisoli sp. nov., belonging to the class Ktedonobacteria.</title>
        <authorList>
            <person name="Yabe S."/>
            <person name="Zheng Y."/>
            <person name="Wang C.M."/>
            <person name="Sakai Y."/>
            <person name="Abe K."/>
            <person name="Yokota A."/>
            <person name="Donadio S."/>
            <person name="Cavaletti L."/>
            <person name="Monciardini P."/>
        </authorList>
    </citation>
    <scope>NUCLEOTIDE SEQUENCE [LARGE SCALE GENOMIC DNA]</scope>
    <source>
        <strain evidence="3 4">SOSP1-30</strain>
    </source>
</reference>
<evidence type="ECO:0000259" key="2">
    <source>
        <dbReference type="PROSITE" id="PS51770"/>
    </source>
</evidence>
<dbReference type="SUPFAM" id="SSF54637">
    <property type="entry name" value="Thioesterase/thiol ester dehydrase-isomerase"/>
    <property type="match status" value="1"/>
</dbReference>
<dbReference type="InterPro" id="IPR029069">
    <property type="entry name" value="HotDog_dom_sf"/>
</dbReference>
<gene>
    <name evidence="3" type="primary">kal</name>
    <name evidence="3" type="ORF">KSB_86520</name>
</gene>
<dbReference type="CDD" id="cd03440">
    <property type="entry name" value="hot_dog"/>
    <property type="match status" value="1"/>
</dbReference>
<dbReference type="InterPro" id="IPR006683">
    <property type="entry name" value="Thioestr_dom"/>
</dbReference>
<keyword evidence="1" id="KW-0378">Hydrolase</keyword>
<feature type="domain" description="HotDog ACOT-type" evidence="2">
    <location>
        <begin position="3"/>
        <end position="129"/>
    </location>
</feature>
<accession>A0ABQ3V6G1</accession>
<comment type="caution">
    <text evidence="3">The sequence shown here is derived from an EMBL/GenBank/DDBJ whole genome shotgun (WGS) entry which is preliminary data.</text>
</comment>
<evidence type="ECO:0000313" key="4">
    <source>
        <dbReference type="Proteomes" id="UP000654345"/>
    </source>
</evidence>
<dbReference type="Pfam" id="PF03061">
    <property type="entry name" value="4HBT"/>
    <property type="match status" value="1"/>
</dbReference>
<evidence type="ECO:0000313" key="3">
    <source>
        <dbReference type="EMBL" id="GHO60177.1"/>
    </source>
</evidence>
<dbReference type="EMBL" id="BNJG01000004">
    <property type="protein sequence ID" value="GHO60177.1"/>
    <property type="molecule type" value="Genomic_DNA"/>
</dbReference>
<proteinExistence type="predicted"/>